<dbReference type="PANTHER" id="PTHR33452">
    <property type="entry name" value="OXIDOREDUCTASE CATD-RELATED"/>
    <property type="match status" value="1"/>
</dbReference>
<dbReference type="Pfam" id="PF07681">
    <property type="entry name" value="DoxX"/>
    <property type="match status" value="1"/>
</dbReference>
<feature type="transmembrane region" description="Helical" evidence="7">
    <location>
        <begin position="116"/>
        <end position="139"/>
    </location>
</feature>
<dbReference type="InterPro" id="IPR051907">
    <property type="entry name" value="DoxX-like_oxidoreductase"/>
</dbReference>
<dbReference type="EMBL" id="FNRL01000037">
    <property type="protein sequence ID" value="SEB07537.1"/>
    <property type="molecule type" value="Genomic_DNA"/>
</dbReference>
<reference evidence="9" key="1">
    <citation type="submission" date="2016-10" db="EMBL/GenBank/DDBJ databases">
        <authorList>
            <person name="Varghese N."/>
            <person name="Submissions S."/>
        </authorList>
    </citation>
    <scope>NUCLEOTIDE SEQUENCE [LARGE SCALE GENOMIC DNA]</scope>
    <source>
        <strain evidence="9">DSM 23920</strain>
    </source>
</reference>
<feature type="transmembrane region" description="Helical" evidence="7">
    <location>
        <begin position="58"/>
        <end position="76"/>
    </location>
</feature>
<keyword evidence="3" id="KW-1003">Cell membrane</keyword>
<evidence type="ECO:0000256" key="5">
    <source>
        <dbReference type="ARBA" id="ARBA00022989"/>
    </source>
</evidence>
<organism evidence="8 9">
    <name type="scientific">Chitinophaga terrae</name>
    <name type="common">ex Kim and Jung 2007</name>
    <dbReference type="NCBI Taxonomy" id="408074"/>
    <lineage>
        <taxon>Bacteria</taxon>
        <taxon>Pseudomonadati</taxon>
        <taxon>Bacteroidota</taxon>
        <taxon>Chitinophagia</taxon>
        <taxon>Chitinophagales</taxon>
        <taxon>Chitinophagaceae</taxon>
        <taxon>Chitinophaga</taxon>
    </lineage>
</organism>
<gene>
    <name evidence="8" type="ORF">SAMN05660909_05197</name>
</gene>
<evidence type="ECO:0000256" key="4">
    <source>
        <dbReference type="ARBA" id="ARBA00022692"/>
    </source>
</evidence>
<dbReference type="OrthoDB" id="346004at2"/>
<comment type="subcellular location">
    <subcellularLocation>
        <location evidence="1">Cell membrane</location>
        <topology evidence="1">Multi-pass membrane protein</topology>
    </subcellularLocation>
</comment>
<dbReference type="STRING" id="408074.SAMN05660909_05197"/>
<comment type="similarity">
    <text evidence="2">Belongs to the DoxX family.</text>
</comment>
<evidence type="ECO:0000313" key="8">
    <source>
        <dbReference type="EMBL" id="SEB07537.1"/>
    </source>
</evidence>
<feature type="transmembrane region" description="Helical" evidence="7">
    <location>
        <begin position="82"/>
        <end position="104"/>
    </location>
</feature>
<dbReference type="RefSeq" id="WP_089765591.1">
    <property type="nucleotide sequence ID" value="NZ_BKAT01000060.1"/>
</dbReference>
<proteinExistence type="inferred from homology"/>
<evidence type="ECO:0000256" key="7">
    <source>
        <dbReference type="SAM" id="Phobius"/>
    </source>
</evidence>
<evidence type="ECO:0000256" key="2">
    <source>
        <dbReference type="ARBA" id="ARBA00006679"/>
    </source>
</evidence>
<keyword evidence="4 7" id="KW-0812">Transmembrane</keyword>
<dbReference type="PANTHER" id="PTHR33452:SF1">
    <property type="entry name" value="INNER MEMBRANE PROTEIN YPHA-RELATED"/>
    <property type="match status" value="1"/>
</dbReference>
<dbReference type="Proteomes" id="UP000199656">
    <property type="component" value="Unassembled WGS sequence"/>
</dbReference>
<protein>
    <submittedName>
        <fullName evidence="8">Putative oxidoreductase</fullName>
    </submittedName>
</protein>
<evidence type="ECO:0000256" key="1">
    <source>
        <dbReference type="ARBA" id="ARBA00004651"/>
    </source>
</evidence>
<evidence type="ECO:0000256" key="3">
    <source>
        <dbReference type="ARBA" id="ARBA00022475"/>
    </source>
</evidence>
<keyword evidence="6 7" id="KW-0472">Membrane</keyword>
<dbReference type="GO" id="GO:0005886">
    <property type="term" value="C:plasma membrane"/>
    <property type="evidence" value="ECO:0007669"/>
    <property type="project" value="UniProtKB-SubCell"/>
</dbReference>
<evidence type="ECO:0000256" key="6">
    <source>
        <dbReference type="ARBA" id="ARBA00023136"/>
    </source>
</evidence>
<dbReference type="InterPro" id="IPR032808">
    <property type="entry name" value="DoxX"/>
</dbReference>
<accession>A0A1H4GDI7</accession>
<sequence>MDILSIFSTTDDPAITLLRVVLGVIMFPHGAQKVLGWFGGGGIKGTIHHMRAVGIPDIISWLTIIGQFFGSLALIAGFCTRIAASGIFIIMAGAMFINLPNGWLMNWTGRKKGEGIEYFVLLLAINLIVILKGSGPIGLDNLLLNLIK</sequence>
<dbReference type="AlphaFoldDB" id="A0A1H4GDI7"/>
<evidence type="ECO:0000313" key="9">
    <source>
        <dbReference type="Proteomes" id="UP000199656"/>
    </source>
</evidence>
<keyword evidence="9" id="KW-1185">Reference proteome</keyword>
<keyword evidence="5 7" id="KW-1133">Transmembrane helix</keyword>
<name>A0A1H4GDI7_9BACT</name>